<keyword evidence="2 4" id="KW-0195">Cyclin</keyword>
<feature type="transmembrane region" description="Helical" evidence="5">
    <location>
        <begin position="320"/>
        <end position="343"/>
    </location>
</feature>
<dbReference type="SUPFAM" id="SSF47954">
    <property type="entry name" value="Cyclin-like"/>
    <property type="match status" value="1"/>
</dbReference>
<keyword evidence="5" id="KW-0812">Transmembrane</keyword>
<dbReference type="InterPro" id="IPR013763">
    <property type="entry name" value="Cyclin-like_dom"/>
</dbReference>
<dbReference type="InterPro" id="IPR006671">
    <property type="entry name" value="Cyclin_N"/>
</dbReference>
<sequence length="363" mass="41472">MGSETPSPNLFCKEDISFLNAAAIDEKDENFEDFCSVSESDWEFIETSFEKETNFRPNREDENQTRVKRSWLKYARLEAVKWILETRALFGYHYRTAYLSVIYFDRFLEKTWISDGKLWTIRILSIACLSLAAKMEECKVRPLTEYYVEGYNFQGIAIQRMELCVLNALEWRMCIVTPFTYLNYFATKFCLESSHQELVIQAADLILAIMEEINVAENRPSIVAASAVLAAYDHHLDKTKLENKLDAIQSWGSQEKEHTFSCYCLLQEILLLKTPKKSLISPNSLSTDNSTVTSRGGSKRRLTFVSGDQHCPLTLNNIGLILQSVAGLLCCGPVVIVSLTYHLEFGKTRKIGKVCRILQNAVD</sequence>
<protein>
    <recommendedName>
        <fullName evidence="10">B-like cyclin</fullName>
    </recommendedName>
</protein>
<gene>
    <name evidence="8" type="ORF">DH2020_048846</name>
</gene>
<comment type="caution">
    <text evidence="8">The sequence shown here is derived from an EMBL/GenBank/DDBJ whole genome shotgun (WGS) entry which is preliminary data.</text>
</comment>
<dbReference type="Gene3D" id="1.10.472.10">
    <property type="entry name" value="Cyclin-like"/>
    <property type="match status" value="2"/>
</dbReference>
<keyword evidence="1" id="KW-0132">Cell division</keyword>
<evidence type="ECO:0000256" key="1">
    <source>
        <dbReference type="ARBA" id="ARBA00022618"/>
    </source>
</evidence>
<dbReference type="InterPro" id="IPR039361">
    <property type="entry name" value="Cyclin"/>
</dbReference>
<dbReference type="Pfam" id="PF02984">
    <property type="entry name" value="Cyclin_C"/>
    <property type="match status" value="1"/>
</dbReference>
<evidence type="ECO:0000259" key="7">
    <source>
        <dbReference type="SMART" id="SM01332"/>
    </source>
</evidence>
<evidence type="ECO:0000256" key="4">
    <source>
        <dbReference type="RuleBase" id="RU000383"/>
    </source>
</evidence>
<keyword evidence="9" id="KW-1185">Reference proteome</keyword>
<keyword evidence="5" id="KW-1133">Transmembrane helix</keyword>
<dbReference type="Proteomes" id="UP001318860">
    <property type="component" value="Unassembled WGS sequence"/>
</dbReference>
<dbReference type="PANTHER" id="PTHR10177">
    <property type="entry name" value="CYCLINS"/>
    <property type="match status" value="1"/>
</dbReference>
<name>A0ABR0U5D7_REHGL</name>
<dbReference type="CDD" id="cd20544">
    <property type="entry name" value="CYCLIN_AtCycD-like_rpt2"/>
    <property type="match status" value="1"/>
</dbReference>
<feature type="domain" description="Cyclin C-terminal" evidence="7">
    <location>
        <begin position="176"/>
        <end position="296"/>
    </location>
</feature>
<dbReference type="EMBL" id="JABTTQ020003454">
    <property type="protein sequence ID" value="KAK6117390.1"/>
    <property type="molecule type" value="Genomic_DNA"/>
</dbReference>
<evidence type="ECO:0000256" key="5">
    <source>
        <dbReference type="SAM" id="Phobius"/>
    </source>
</evidence>
<feature type="domain" description="Cyclin-like" evidence="6">
    <location>
        <begin position="81"/>
        <end position="167"/>
    </location>
</feature>
<dbReference type="InterPro" id="IPR004367">
    <property type="entry name" value="Cyclin_C-dom"/>
</dbReference>
<dbReference type="SMART" id="SM00385">
    <property type="entry name" value="CYCLIN"/>
    <property type="match status" value="1"/>
</dbReference>
<organism evidence="8 9">
    <name type="scientific">Rehmannia glutinosa</name>
    <name type="common">Chinese foxglove</name>
    <dbReference type="NCBI Taxonomy" id="99300"/>
    <lineage>
        <taxon>Eukaryota</taxon>
        <taxon>Viridiplantae</taxon>
        <taxon>Streptophyta</taxon>
        <taxon>Embryophyta</taxon>
        <taxon>Tracheophyta</taxon>
        <taxon>Spermatophyta</taxon>
        <taxon>Magnoliopsida</taxon>
        <taxon>eudicotyledons</taxon>
        <taxon>Gunneridae</taxon>
        <taxon>Pentapetalae</taxon>
        <taxon>asterids</taxon>
        <taxon>lamiids</taxon>
        <taxon>Lamiales</taxon>
        <taxon>Orobanchaceae</taxon>
        <taxon>Rehmannieae</taxon>
        <taxon>Rehmannia</taxon>
    </lineage>
</organism>
<evidence type="ECO:0000313" key="9">
    <source>
        <dbReference type="Proteomes" id="UP001318860"/>
    </source>
</evidence>
<reference evidence="8 9" key="1">
    <citation type="journal article" date="2021" name="Comput. Struct. Biotechnol. J.">
        <title>De novo genome assembly of the potent medicinal plant Rehmannia glutinosa using nanopore technology.</title>
        <authorList>
            <person name="Ma L."/>
            <person name="Dong C."/>
            <person name="Song C."/>
            <person name="Wang X."/>
            <person name="Zheng X."/>
            <person name="Niu Y."/>
            <person name="Chen S."/>
            <person name="Feng W."/>
        </authorList>
    </citation>
    <scope>NUCLEOTIDE SEQUENCE [LARGE SCALE GENOMIC DNA]</scope>
    <source>
        <strain evidence="8">DH-2019</strain>
    </source>
</reference>
<accession>A0ABR0U5D7</accession>
<proteinExistence type="inferred from homology"/>
<dbReference type="SMART" id="SM01332">
    <property type="entry name" value="Cyclin_C"/>
    <property type="match status" value="1"/>
</dbReference>
<dbReference type="InterPro" id="IPR036915">
    <property type="entry name" value="Cyclin-like_sf"/>
</dbReference>
<keyword evidence="3" id="KW-0131">Cell cycle</keyword>
<evidence type="ECO:0000259" key="6">
    <source>
        <dbReference type="SMART" id="SM00385"/>
    </source>
</evidence>
<evidence type="ECO:0008006" key="10">
    <source>
        <dbReference type="Google" id="ProtNLM"/>
    </source>
</evidence>
<evidence type="ECO:0000313" key="8">
    <source>
        <dbReference type="EMBL" id="KAK6117390.1"/>
    </source>
</evidence>
<comment type="similarity">
    <text evidence="4">Belongs to the cyclin family.</text>
</comment>
<keyword evidence="5" id="KW-0472">Membrane</keyword>
<dbReference type="Pfam" id="PF00134">
    <property type="entry name" value="Cyclin_N"/>
    <property type="match status" value="1"/>
</dbReference>
<evidence type="ECO:0000256" key="3">
    <source>
        <dbReference type="ARBA" id="ARBA00023306"/>
    </source>
</evidence>
<evidence type="ECO:0000256" key="2">
    <source>
        <dbReference type="ARBA" id="ARBA00023127"/>
    </source>
</evidence>